<dbReference type="RefSeq" id="XP_001422423.1">
    <property type="nucleotide sequence ID" value="XM_001422386.1"/>
</dbReference>
<keyword evidence="4" id="KW-0931">ER-Golgi transport</keyword>
<organism evidence="5 6">
    <name type="scientific">Ostreococcus lucimarinus (strain CCE9901)</name>
    <dbReference type="NCBI Taxonomy" id="436017"/>
    <lineage>
        <taxon>Eukaryota</taxon>
        <taxon>Viridiplantae</taxon>
        <taxon>Chlorophyta</taxon>
        <taxon>Mamiellophyceae</taxon>
        <taxon>Mamiellales</taxon>
        <taxon>Bathycoccaceae</taxon>
        <taxon>Ostreococcus</taxon>
    </lineage>
</organism>
<comment type="similarity">
    <text evidence="1 4">Belongs to the SNAP family.</text>
</comment>
<evidence type="ECO:0000313" key="6">
    <source>
        <dbReference type="Proteomes" id="UP000001568"/>
    </source>
</evidence>
<dbReference type="Pfam" id="PF14938">
    <property type="entry name" value="SNAP"/>
    <property type="match status" value="1"/>
</dbReference>
<comment type="function">
    <text evidence="4">Required for vesicular transport between the endoplasmic reticulum and the Golgi apparatus.</text>
</comment>
<dbReference type="GO" id="GO:0005483">
    <property type="term" value="F:soluble NSF attachment protein activity"/>
    <property type="evidence" value="ECO:0007669"/>
    <property type="project" value="TreeGrafter"/>
</dbReference>
<dbReference type="SUPFAM" id="SSF48452">
    <property type="entry name" value="TPR-like"/>
    <property type="match status" value="1"/>
</dbReference>
<dbReference type="GeneID" id="5006431"/>
<name>A4SAE7_OSTLU</name>
<dbReference type="Proteomes" id="UP000001568">
    <property type="component" value="Chromosome 19"/>
</dbReference>
<dbReference type="PANTHER" id="PTHR13768:SF8">
    <property type="entry name" value="ALPHA-SOLUBLE NSF ATTACHMENT PROTEIN"/>
    <property type="match status" value="1"/>
</dbReference>
<accession>A4SAE7</accession>
<dbReference type="GO" id="GO:0019905">
    <property type="term" value="F:syntaxin binding"/>
    <property type="evidence" value="ECO:0007669"/>
    <property type="project" value="TreeGrafter"/>
</dbReference>
<dbReference type="GO" id="GO:0031201">
    <property type="term" value="C:SNARE complex"/>
    <property type="evidence" value="ECO:0007669"/>
    <property type="project" value="TreeGrafter"/>
</dbReference>
<dbReference type="OrthoDB" id="9984275at2759"/>
<dbReference type="GO" id="GO:0006886">
    <property type="term" value="P:intracellular protein transport"/>
    <property type="evidence" value="ECO:0007669"/>
    <property type="project" value="UniProtKB-UniRule"/>
</dbReference>
<dbReference type="AlphaFoldDB" id="A4SAE7"/>
<dbReference type="OMA" id="WSVKEYL"/>
<comment type="subcellular location">
    <subcellularLocation>
        <location evidence="4">Membrane</location>
        <topology evidence="4">Peripheral membrane protein</topology>
    </subcellularLocation>
</comment>
<dbReference type="GO" id="GO:0035494">
    <property type="term" value="P:SNARE complex disassembly"/>
    <property type="evidence" value="ECO:0007669"/>
    <property type="project" value="TreeGrafter"/>
</dbReference>
<evidence type="ECO:0000256" key="3">
    <source>
        <dbReference type="ARBA" id="ARBA00022927"/>
    </source>
</evidence>
<dbReference type="STRING" id="436017.A4SAE7"/>
<dbReference type="CDD" id="cd15832">
    <property type="entry name" value="SNAP"/>
    <property type="match status" value="1"/>
</dbReference>
<keyword evidence="2 4" id="KW-0813">Transport</keyword>
<dbReference type="PANTHER" id="PTHR13768">
    <property type="entry name" value="SOLUBLE NSF ATTACHMENT PROTEIN SNAP"/>
    <property type="match status" value="1"/>
</dbReference>
<dbReference type="PRINTS" id="PR00448">
    <property type="entry name" value="NSFATTACHMNT"/>
</dbReference>
<keyword evidence="4" id="KW-0472">Membrane</keyword>
<sequence length="303" mass="32833">MGDDDLARGDALCAAAAKKLRSVGFFSAITGANRHEEAAELYERAATSFKLAKSWRRAADAYEALATCRATTKETHDAASAHVDCAQMLKKCGANEEAIGHYREASNAYARLGRLAQAAKHLKEIGETYESLGTAEGDERAVEAFSSAADLYDGEGDSGRTTGNNCKLKAATLLASKLDRFEEATEIFEDVGRASLNNNLLRFSVKGYFLQAGICRLCWNDAVGVLNACERYEESDPAFASSRERDLLVNCAKAFEAGDQDAFSSAVAEFDSMSRLDGWKTTMLLKAKKRIVAAVEAEEDDLT</sequence>
<dbReference type="GO" id="GO:0005774">
    <property type="term" value="C:vacuolar membrane"/>
    <property type="evidence" value="ECO:0007669"/>
    <property type="project" value="TreeGrafter"/>
</dbReference>
<gene>
    <name evidence="5" type="ORF">OSTLU_18863</name>
</gene>
<protein>
    <submittedName>
        <fullName evidence="5">Uncharacterized protein</fullName>
    </submittedName>
</protein>
<evidence type="ECO:0000313" key="5">
    <source>
        <dbReference type="EMBL" id="ABP00740.1"/>
    </source>
</evidence>
<dbReference type="EMBL" id="CP000599">
    <property type="protein sequence ID" value="ABP00740.1"/>
    <property type="molecule type" value="Genomic_DNA"/>
</dbReference>
<evidence type="ECO:0000256" key="1">
    <source>
        <dbReference type="ARBA" id="ARBA00010050"/>
    </source>
</evidence>
<keyword evidence="6" id="KW-1185">Reference proteome</keyword>
<dbReference type="InterPro" id="IPR000744">
    <property type="entry name" value="NSF_attach"/>
</dbReference>
<evidence type="ECO:0000256" key="4">
    <source>
        <dbReference type="RuleBase" id="RU367013"/>
    </source>
</evidence>
<reference evidence="5 6" key="1">
    <citation type="journal article" date="2007" name="Proc. Natl. Acad. Sci. U.S.A.">
        <title>The tiny eukaryote Ostreococcus provides genomic insights into the paradox of plankton speciation.</title>
        <authorList>
            <person name="Palenik B."/>
            <person name="Grimwood J."/>
            <person name="Aerts A."/>
            <person name="Rouze P."/>
            <person name="Salamov A."/>
            <person name="Putnam N."/>
            <person name="Dupont C."/>
            <person name="Jorgensen R."/>
            <person name="Derelle E."/>
            <person name="Rombauts S."/>
            <person name="Zhou K."/>
            <person name="Otillar R."/>
            <person name="Merchant S.S."/>
            <person name="Podell S."/>
            <person name="Gaasterland T."/>
            <person name="Napoli C."/>
            <person name="Gendler K."/>
            <person name="Manuell A."/>
            <person name="Tai V."/>
            <person name="Vallon O."/>
            <person name="Piganeau G."/>
            <person name="Jancek S."/>
            <person name="Heijde M."/>
            <person name="Jabbari K."/>
            <person name="Bowler C."/>
            <person name="Lohr M."/>
            <person name="Robbens S."/>
            <person name="Werner G."/>
            <person name="Dubchak I."/>
            <person name="Pazour G.J."/>
            <person name="Ren Q."/>
            <person name="Paulsen I."/>
            <person name="Delwiche C."/>
            <person name="Schmutz J."/>
            <person name="Rokhsar D."/>
            <person name="Van de Peer Y."/>
            <person name="Moreau H."/>
            <person name="Grigoriev I.V."/>
        </authorList>
    </citation>
    <scope>NUCLEOTIDE SEQUENCE [LARGE SCALE GENOMIC DNA]</scope>
    <source>
        <strain evidence="5 6">CCE9901</strain>
    </source>
</reference>
<dbReference type="KEGG" id="olu:OSTLU_18863"/>
<proteinExistence type="inferred from homology"/>
<evidence type="ECO:0000256" key="2">
    <source>
        <dbReference type="ARBA" id="ARBA00022448"/>
    </source>
</evidence>
<dbReference type="Gramene" id="ABP00740">
    <property type="protein sequence ID" value="ABP00740"/>
    <property type="gene ID" value="OSTLU_18863"/>
</dbReference>
<dbReference type="HOGENOM" id="CLU_046329_0_2_1"/>
<keyword evidence="3 4" id="KW-0653">Protein transport</keyword>
<dbReference type="eggNOG" id="KOG1586">
    <property type="taxonomic scope" value="Eukaryota"/>
</dbReference>
<dbReference type="Gene3D" id="1.25.40.10">
    <property type="entry name" value="Tetratricopeptide repeat domain"/>
    <property type="match status" value="1"/>
</dbReference>
<dbReference type="InterPro" id="IPR011990">
    <property type="entry name" value="TPR-like_helical_dom_sf"/>
</dbReference>